<evidence type="ECO:0000259" key="3">
    <source>
        <dbReference type="PROSITE" id="PS01180"/>
    </source>
</evidence>
<evidence type="ECO:0000256" key="1">
    <source>
        <dbReference type="ARBA" id="ARBA00023157"/>
    </source>
</evidence>
<dbReference type="InterPro" id="IPR000859">
    <property type="entry name" value="CUB_dom"/>
</dbReference>
<keyword evidence="1" id="KW-1015">Disulfide bond</keyword>
<gene>
    <name evidence="4" type="ORF">As57867_017719</name>
</gene>
<evidence type="ECO:0000256" key="2">
    <source>
        <dbReference type="SAM" id="MobiDB-lite"/>
    </source>
</evidence>
<dbReference type="SUPFAM" id="SSF49854">
    <property type="entry name" value="Spermadhesin, CUB domain"/>
    <property type="match status" value="1"/>
</dbReference>
<organism evidence="4">
    <name type="scientific">Aphanomyces stellatus</name>
    <dbReference type="NCBI Taxonomy" id="120398"/>
    <lineage>
        <taxon>Eukaryota</taxon>
        <taxon>Sar</taxon>
        <taxon>Stramenopiles</taxon>
        <taxon>Oomycota</taxon>
        <taxon>Saprolegniomycetes</taxon>
        <taxon>Saprolegniales</taxon>
        <taxon>Verrucalvaceae</taxon>
        <taxon>Aphanomyces</taxon>
    </lineage>
</organism>
<accession>A0A6A4Y5C6</accession>
<name>A0A6A4Y5C6_9STRA</name>
<dbReference type="Pfam" id="PF23106">
    <property type="entry name" value="EGF_Teneurin"/>
    <property type="match status" value="1"/>
</dbReference>
<dbReference type="InterPro" id="IPR013320">
    <property type="entry name" value="ConA-like_dom_sf"/>
</dbReference>
<dbReference type="Gene3D" id="2.10.25.10">
    <property type="entry name" value="Laminin"/>
    <property type="match status" value="1"/>
</dbReference>
<sequence length="1391" mass="147082">MLVLWVEYCRSEYPKGRVTVTSVSILLAEQTHSPQRAPFDMRRLGLLLLLLPATSGQTICALQTTLTSGPGSIQDRASHASIGYTAPIECHWKLSTPTSGTIVQLSFSLFNLYQFAGSSNDVLLVNLGAQQAATVPTGWQPYTRLHLPLAGTDAVGSYNYAQAGRTPVNTCPTSATAFDPATTDLTKNSLLTDGARTNTWIMAVGQLSPLTLTSNAQDIYIVFRSFAKYGTPSADDIYGFQLDYSFESAYCAHNLNLVPTLAASDISSTTSATTVQDNMVGLTQARMNCSWYIEPTRSLGQRKLAFDSLWLTFTTFDLPGTSYLFLYDVPTRTLLALYDRSNPPRSAFKTTHGSIYMRYVTDATLPPASASAGFVLSWQASYCPNGCSGSHGTCTFGQCVCVTGWSGPSCNIPQGWYCSGSHYNASDGCDCGCGLYDPDCGALETSVSQCLRSPTSLVYNGTQSQIASGDCVYCPLPTMLSPPQTLPVTTWSTNSIEQSCPSNFQCPGGFQCSNTGKCVQISSTQPSSSIDPWYQQCTSNANCPASTLCSSTGICQAPSNFGISTSSSISTCSLSGWSSSTLVGATVEFRIQVTTPRGGDTVLSYPGLTITQTSKLTFSASTLPLWSTTVNIADGQWHDLVWVWDNILGTMALYSQMTLLTSTSVAVQAPALALNQQFTVGNFGGALAYLRLWSVPRSTSTFFQDALTTDRSNIVAEYRFADGSARDLSPHGNDLSTSATFACFPPSIHACRASPLDISTGFSIGAVLSVTALATGPWSIVMTSATTAIVLRVAATTTTVQIAINGSIVATLTLSTTQNHALLFRFQKLSTTTAQICIDDISCATVTLSVIPATAFVVNSAGLSAPCLTQSSSLTELAGLVSVPTATTDGQYCAFPFSMSMRDCTAFASYLTTKNYLSTTLVPIAQTYAYANSDLATQACTCTVMPTWNSSVLITRVNSSSPSQVTMLVTYVTIKTTAANISSAQQCASQCYILEPIATTLAPGGGGGPLGGGGGLPPATTSLTTASPATTTPAANGTTNGTATPSTTQVSYVSGTTAITYTVTREFTFQSVNGIWQVVGTSAAGVSSSARCLVTGPDSSTMVTTLSAFRCQTTGASALDPPVAQPYCIVNNIKKTCLADVNGCGFPNGQVTFETTSGSFDDGYTASVTNGIHLCTFSVFPSIPPSLEPFATLVYSIEKTQLGTKDTLTTSSDGTILSVASGIATGLPGMTMPVPATSGLSFVLSTAGDTTGVAGDGFVVQYDTQYVFTAIPTIHFCSSNQTLLSLDDAIIYPTYNMDSPGVVFPTQQQCDYLIRATDPSTNVWLQFLNIALTFDRIELYDMINTTPVLLANITSSSYLFTHVPVIFNGQYDYIVSTMPVSVPSTIIFYIN</sequence>
<comment type="caution">
    <text evidence="4">The sequence shown here is derived from an EMBL/GenBank/DDBJ whole genome shotgun (WGS) entry which is preliminary data.</text>
</comment>
<protein>
    <recommendedName>
        <fullName evidence="3">CUB domain-containing protein</fullName>
    </recommendedName>
</protein>
<proteinExistence type="predicted"/>
<feature type="domain" description="CUB" evidence="3">
    <location>
        <begin position="251"/>
        <end position="381"/>
    </location>
</feature>
<dbReference type="InterPro" id="IPR035914">
    <property type="entry name" value="Sperma_CUB_dom_sf"/>
</dbReference>
<dbReference type="Gene3D" id="2.60.120.290">
    <property type="entry name" value="Spermadhesin, CUB domain"/>
    <property type="match status" value="2"/>
</dbReference>
<feature type="region of interest" description="Disordered" evidence="2">
    <location>
        <begin position="1005"/>
        <end position="1047"/>
    </location>
</feature>
<feature type="non-terminal residue" evidence="4">
    <location>
        <position position="1391"/>
    </location>
</feature>
<feature type="compositionally biased region" description="Low complexity" evidence="2">
    <location>
        <begin position="1017"/>
        <end position="1047"/>
    </location>
</feature>
<feature type="compositionally biased region" description="Gly residues" evidence="2">
    <location>
        <begin position="1005"/>
        <end position="1016"/>
    </location>
</feature>
<reference evidence="4" key="1">
    <citation type="submission" date="2019-06" db="EMBL/GenBank/DDBJ databases">
        <title>Genomics analysis of Aphanomyces spp. identifies a new class of oomycete effector associated with host adaptation.</title>
        <authorList>
            <person name="Gaulin E."/>
        </authorList>
    </citation>
    <scope>NUCLEOTIDE SEQUENCE</scope>
    <source>
        <strain evidence="4">CBS 578.67</strain>
    </source>
</reference>
<dbReference type="SUPFAM" id="SSF49899">
    <property type="entry name" value="Concanavalin A-like lectins/glucanases"/>
    <property type="match status" value="1"/>
</dbReference>
<dbReference type="EMBL" id="VJMH01006293">
    <property type="protein sequence ID" value="KAF0690871.1"/>
    <property type="molecule type" value="Genomic_DNA"/>
</dbReference>
<dbReference type="PROSITE" id="PS01180">
    <property type="entry name" value="CUB"/>
    <property type="match status" value="1"/>
</dbReference>
<dbReference type="Gene3D" id="2.60.120.200">
    <property type="match status" value="1"/>
</dbReference>
<dbReference type="OrthoDB" id="79468at2759"/>
<evidence type="ECO:0000313" key="4">
    <source>
        <dbReference type="EMBL" id="KAF0690871.1"/>
    </source>
</evidence>